<feature type="domain" description="Alpha-D-phosphohexomutase alpha/beta/alpha" evidence="10">
    <location>
        <begin position="266"/>
        <end position="362"/>
    </location>
</feature>
<evidence type="ECO:0000313" key="11">
    <source>
        <dbReference type="EMBL" id="ADD67652.1"/>
    </source>
</evidence>
<dbReference type="SUPFAM" id="SSF53738">
    <property type="entry name" value="Phosphoglucomutase, first 3 domains"/>
    <property type="match status" value="3"/>
</dbReference>
<evidence type="ECO:0000256" key="1">
    <source>
        <dbReference type="ARBA" id="ARBA00001946"/>
    </source>
</evidence>
<dbReference type="PaxDb" id="522772-Dacet_0873"/>
<dbReference type="KEGG" id="dap:Dacet_0873"/>
<feature type="domain" description="Alpha-D-phosphohexomutase alpha/beta/alpha" evidence="9">
    <location>
        <begin position="158"/>
        <end position="262"/>
    </location>
</feature>
<sequence length="485" mass="54427">MLRGKDIFRKYDIRGVYGKTLNCNTAESAAKAFATQVISETGEKHPTLSVGRDVRESSSDLFEAVCNGLTSSGVNVVDLGVCPSPLAYFSMYSEQTDGYIMITGSHNPPEFNGIKVGTKNTVYHSEKIEQIYTDIIMKNFPKTDKKGFIRIADIKIDYINYLNEHFKALKDQIKKLSYIPKIVIDAGSGTASDIAPVIFKNLGVEVHELYCTPDGSFPGHHPDPTVESNMAEAKELLLKIGADFAVGFDGDADRLGALDNKGRMMWGDQLIGVFAHDIAQHNQGRKIVADVKASKGLYEHIEAIGMVPVMYLSGHSMIKEKMKQEKAVLGGEMSSHFFFADRYFGFDDGIYASVRLLEAYVKMLTNGTIRCSADMTDIIPAYINTPEIRKKCQDEVKFQIIKELERKFIKYLRDNTYEITDIISIDGLRITFDSGWALIRASNTEPLLVTRYEAVSKKDLHNIRQIVEREIKETKYDIQKKDQTG</sequence>
<dbReference type="RefSeq" id="WP_013010183.1">
    <property type="nucleotide sequence ID" value="NC_013943.1"/>
</dbReference>
<dbReference type="AlphaFoldDB" id="D4H606"/>
<dbReference type="InterPro" id="IPR005841">
    <property type="entry name" value="Alpha-D-phosphohexomutase_SF"/>
</dbReference>
<protein>
    <submittedName>
        <fullName evidence="11">Phosphomannomutase</fullName>
        <ecNumber evidence="11">5.4.2.8</ecNumber>
    </submittedName>
</protein>
<dbReference type="PANTHER" id="PTHR43771">
    <property type="entry name" value="PHOSPHOMANNOMUTASE"/>
    <property type="match status" value="1"/>
</dbReference>
<dbReference type="InterPro" id="IPR016055">
    <property type="entry name" value="A-D-PHexomutase_a/b/a-I/II/III"/>
</dbReference>
<dbReference type="GO" id="GO:0004615">
    <property type="term" value="F:phosphomannomutase activity"/>
    <property type="evidence" value="ECO:0007669"/>
    <property type="project" value="UniProtKB-EC"/>
</dbReference>
<evidence type="ECO:0000259" key="8">
    <source>
        <dbReference type="Pfam" id="PF02878"/>
    </source>
</evidence>
<dbReference type="EC" id="5.4.2.8" evidence="11"/>
<dbReference type="InParanoid" id="D4H606"/>
<keyword evidence="4" id="KW-0479">Metal-binding</keyword>
<accession>D4H606</accession>
<evidence type="ECO:0000259" key="10">
    <source>
        <dbReference type="Pfam" id="PF02880"/>
    </source>
</evidence>
<evidence type="ECO:0000256" key="4">
    <source>
        <dbReference type="ARBA" id="ARBA00022723"/>
    </source>
</evidence>
<dbReference type="PRINTS" id="PR00509">
    <property type="entry name" value="PGMPMM"/>
</dbReference>
<keyword evidence="3" id="KW-0597">Phosphoprotein</keyword>
<keyword evidence="12" id="KW-1185">Reference proteome</keyword>
<keyword evidence="5" id="KW-0460">Magnesium</keyword>
<keyword evidence="6 11" id="KW-0413">Isomerase</keyword>
<evidence type="ECO:0000256" key="5">
    <source>
        <dbReference type="ARBA" id="ARBA00022842"/>
    </source>
</evidence>
<organism evidence="11 12">
    <name type="scientific">Denitrovibrio acetiphilus (strain DSM 12809 / NBRC 114555 / N2460)</name>
    <dbReference type="NCBI Taxonomy" id="522772"/>
    <lineage>
        <taxon>Bacteria</taxon>
        <taxon>Pseudomonadati</taxon>
        <taxon>Deferribacterota</taxon>
        <taxon>Deferribacteres</taxon>
        <taxon>Deferribacterales</taxon>
        <taxon>Geovibrionaceae</taxon>
        <taxon>Denitrovibrio</taxon>
    </lineage>
</organism>
<dbReference type="EMBL" id="CP001968">
    <property type="protein sequence ID" value="ADD67652.1"/>
    <property type="molecule type" value="Genomic_DNA"/>
</dbReference>
<evidence type="ECO:0000259" key="9">
    <source>
        <dbReference type="Pfam" id="PF02879"/>
    </source>
</evidence>
<dbReference type="InterPro" id="IPR005844">
    <property type="entry name" value="A-D-PHexomutase_a/b/a-I"/>
</dbReference>
<dbReference type="Gene3D" id="3.30.310.50">
    <property type="entry name" value="Alpha-D-phosphohexomutase, C-terminal domain"/>
    <property type="match status" value="1"/>
</dbReference>
<dbReference type="PANTHER" id="PTHR43771:SF2">
    <property type="entry name" value="PHOSPHOMANNOMUTASE_PHOSPHOGLUCOMUTASE"/>
    <property type="match status" value="1"/>
</dbReference>
<dbReference type="Pfam" id="PF02878">
    <property type="entry name" value="PGM_PMM_I"/>
    <property type="match status" value="1"/>
</dbReference>
<dbReference type="SUPFAM" id="SSF55957">
    <property type="entry name" value="Phosphoglucomutase, C-terminal domain"/>
    <property type="match status" value="1"/>
</dbReference>
<dbReference type="GO" id="GO:0005975">
    <property type="term" value="P:carbohydrate metabolic process"/>
    <property type="evidence" value="ECO:0007669"/>
    <property type="project" value="InterPro"/>
</dbReference>
<dbReference type="InterPro" id="IPR005845">
    <property type="entry name" value="A-D-PHexomutase_a/b/a-II"/>
</dbReference>
<evidence type="ECO:0000256" key="3">
    <source>
        <dbReference type="ARBA" id="ARBA00022553"/>
    </source>
</evidence>
<evidence type="ECO:0000259" key="7">
    <source>
        <dbReference type="Pfam" id="PF00408"/>
    </source>
</evidence>
<dbReference type="eggNOG" id="COG1109">
    <property type="taxonomic scope" value="Bacteria"/>
</dbReference>
<dbReference type="Pfam" id="PF00408">
    <property type="entry name" value="PGM_PMM_IV"/>
    <property type="match status" value="1"/>
</dbReference>
<dbReference type="InterPro" id="IPR036900">
    <property type="entry name" value="A-D-PHexomutase_C_sf"/>
</dbReference>
<evidence type="ECO:0000313" key="12">
    <source>
        <dbReference type="Proteomes" id="UP000002012"/>
    </source>
</evidence>
<reference evidence="11 12" key="1">
    <citation type="journal article" date="2010" name="Stand. Genomic Sci.">
        <title>Complete genome sequence of Denitrovibrio acetiphilus type strain (N2460).</title>
        <authorList>
            <person name="Kiss H."/>
            <person name="Lang E."/>
            <person name="Lapidus A."/>
            <person name="Copeland A."/>
            <person name="Nolan M."/>
            <person name="Glavina Del Rio T."/>
            <person name="Chen F."/>
            <person name="Lucas S."/>
            <person name="Tice H."/>
            <person name="Cheng J.F."/>
            <person name="Han C."/>
            <person name="Goodwin L."/>
            <person name="Pitluck S."/>
            <person name="Liolios K."/>
            <person name="Pati A."/>
            <person name="Ivanova N."/>
            <person name="Mavromatis K."/>
            <person name="Chen A."/>
            <person name="Palaniappan K."/>
            <person name="Land M."/>
            <person name="Hauser L."/>
            <person name="Chang Y.J."/>
            <person name="Jeffries C.D."/>
            <person name="Detter J.C."/>
            <person name="Brettin T."/>
            <person name="Spring S."/>
            <person name="Rohde M."/>
            <person name="Goker M."/>
            <person name="Woyke T."/>
            <person name="Bristow J."/>
            <person name="Eisen J.A."/>
            <person name="Markowitz V."/>
            <person name="Hugenholtz P."/>
            <person name="Kyrpides N.C."/>
            <person name="Klenk H.P."/>
        </authorList>
    </citation>
    <scope>NUCLEOTIDE SEQUENCE [LARGE SCALE GENOMIC DNA]</scope>
    <source>
        <strain evidence="12">DSM 12809 / NBRC 114555 / N2460</strain>
    </source>
</reference>
<dbReference type="STRING" id="522772.Dacet_0873"/>
<dbReference type="InterPro" id="IPR005846">
    <property type="entry name" value="A-D-PHexomutase_a/b/a-III"/>
</dbReference>
<gene>
    <name evidence="11" type="ordered locus">Dacet_0873</name>
</gene>
<dbReference type="Pfam" id="PF02880">
    <property type="entry name" value="PGM_PMM_III"/>
    <property type="match status" value="1"/>
</dbReference>
<dbReference type="Proteomes" id="UP000002012">
    <property type="component" value="Chromosome"/>
</dbReference>
<dbReference type="Gene3D" id="3.40.120.10">
    <property type="entry name" value="Alpha-D-Glucose-1,6-Bisphosphate, subunit A, domain 3"/>
    <property type="match status" value="3"/>
</dbReference>
<comment type="cofactor">
    <cofactor evidence="1">
        <name>Mg(2+)</name>
        <dbReference type="ChEBI" id="CHEBI:18420"/>
    </cofactor>
</comment>
<dbReference type="HOGENOM" id="CLU_016950_9_1_0"/>
<proteinExistence type="inferred from homology"/>
<dbReference type="GO" id="GO:0046872">
    <property type="term" value="F:metal ion binding"/>
    <property type="evidence" value="ECO:0007669"/>
    <property type="project" value="UniProtKB-KW"/>
</dbReference>
<evidence type="ECO:0000256" key="6">
    <source>
        <dbReference type="ARBA" id="ARBA00023235"/>
    </source>
</evidence>
<feature type="domain" description="Alpha-D-phosphohexomutase alpha/beta/alpha" evidence="8">
    <location>
        <begin position="6"/>
        <end position="135"/>
    </location>
</feature>
<evidence type="ECO:0000256" key="2">
    <source>
        <dbReference type="ARBA" id="ARBA00010231"/>
    </source>
</evidence>
<dbReference type="Pfam" id="PF02879">
    <property type="entry name" value="PGM_PMM_II"/>
    <property type="match status" value="1"/>
</dbReference>
<comment type="similarity">
    <text evidence="2">Belongs to the phosphohexose mutase family.</text>
</comment>
<dbReference type="InterPro" id="IPR005843">
    <property type="entry name" value="A-D-PHexomutase_C"/>
</dbReference>
<dbReference type="CDD" id="cd03089">
    <property type="entry name" value="PMM_PGM"/>
    <property type="match status" value="1"/>
</dbReference>
<name>D4H606_DENA2</name>
<feature type="domain" description="Alpha-D-phosphohexomutase C-terminal" evidence="7">
    <location>
        <begin position="389"/>
        <end position="467"/>
    </location>
</feature>